<dbReference type="InterPro" id="IPR025591">
    <property type="entry name" value="RloB"/>
</dbReference>
<dbReference type="EMBL" id="BOPD01000007">
    <property type="protein sequence ID" value="GIJ31845.1"/>
    <property type="molecule type" value="Genomic_DNA"/>
</dbReference>
<dbReference type="Pfam" id="PF13707">
    <property type="entry name" value="RloB"/>
    <property type="match status" value="1"/>
</dbReference>
<dbReference type="AlphaFoldDB" id="A0A9W5UR95"/>
<comment type="caution">
    <text evidence="1">The sequence shown here is derived from an EMBL/GenBank/DDBJ whole genome shotgun (WGS) entry which is preliminary data.</text>
</comment>
<evidence type="ECO:0008006" key="3">
    <source>
        <dbReference type="Google" id="ProtNLM"/>
    </source>
</evidence>
<reference evidence="1" key="1">
    <citation type="submission" date="2021-01" db="EMBL/GenBank/DDBJ databases">
        <title>Whole genome shotgun sequence of Verrucosispora sediminis NBRC 107745.</title>
        <authorList>
            <person name="Komaki H."/>
            <person name="Tamura T."/>
        </authorList>
    </citation>
    <scope>NUCLEOTIDE SEQUENCE</scope>
    <source>
        <strain evidence="1">NBRC 107745</strain>
    </source>
</reference>
<organism evidence="1 2">
    <name type="scientific">Micromonospora sediminimaris</name>
    <dbReference type="NCBI Taxonomy" id="547162"/>
    <lineage>
        <taxon>Bacteria</taxon>
        <taxon>Bacillati</taxon>
        <taxon>Actinomycetota</taxon>
        <taxon>Actinomycetes</taxon>
        <taxon>Micromonosporales</taxon>
        <taxon>Micromonosporaceae</taxon>
        <taxon>Micromonospora</taxon>
    </lineage>
</organism>
<dbReference type="RefSeq" id="WP_170863272.1">
    <property type="nucleotide sequence ID" value="NZ_BOPD01000007.1"/>
</dbReference>
<protein>
    <recommendedName>
        <fullName evidence="3">RloB-like protein</fullName>
    </recommendedName>
</protein>
<evidence type="ECO:0000313" key="2">
    <source>
        <dbReference type="Proteomes" id="UP000607311"/>
    </source>
</evidence>
<proteinExistence type="predicted"/>
<dbReference type="Proteomes" id="UP000607311">
    <property type="component" value="Unassembled WGS sequence"/>
</dbReference>
<evidence type="ECO:0000313" key="1">
    <source>
        <dbReference type="EMBL" id="GIJ31845.1"/>
    </source>
</evidence>
<name>A0A9W5UR95_9ACTN</name>
<sequence length="165" mass="18509">MLITTNGESTERTYFDALKREPWISAKVAVAVERGSPTDLVRGAGRRQRDNDYDEAWAVCDVDHYPPEEASAEAQRSGVRLAWSNPCFEVWLLLHLCHHAGYVENAKKARDLLRKHLPHWDKTLLDFDSFRSGVTDACRRAARLDPPPAGNPSTSVGELVAALQR</sequence>
<accession>A0A9W5UR95</accession>
<gene>
    <name evidence="1" type="ORF">Vse01_09930</name>
</gene>
<keyword evidence="2" id="KW-1185">Reference proteome</keyword>